<comment type="caution">
    <text evidence="12">The sequence shown here is derived from an EMBL/GenBank/DDBJ whole genome shotgun (WGS) entry which is preliminary data.</text>
</comment>
<evidence type="ECO:0000256" key="2">
    <source>
        <dbReference type="ARBA" id="ARBA00022723"/>
    </source>
</evidence>
<evidence type="ECO:0000256" key="10">
    <source>
        <dbReference type="RuleBase" id="RU003682"/>
    </source>
</evidence>
<dbReference type="Pfam" id="PF14226">
    <property type="entry name" value="DIOX_N"/>
    <property type="match status" value="1"/>
</dbReference>
<dbReference type="Gramene" id="mRNA:MD17G0238200">
    <property type="protein sequence ID" value="mRNA:MD17G0238200"/>
    <property type="gene ID" value="MD17G0238200"/>
</dbReference>
<proteinExistence type="inferred from homology"/>
<dbReference type="AlphaFoldDB" id="A0A498HA98"/>
<dbReference type="GO" id="GO:0045543">
    <property type="term" value="F:gibberellin 2-beta-dioxygenase activity"/>
    <property type="evidence" value="ECO:0007669"/>
    <property type="project" value="UniProtKB-EC"/>
</dbReference>
<dbReference type="GO" id="GO:0046872">
    <property type="term" value="F:metal ion binding"/>
    <property type="evidence" value="ECO:0007669"/>
    <property type="project" value="UniProtKB-KW"/>
</dbReference>
<dbReference type="FunFam" id="2.60.120.330:FF:000025">
    <property type="entry name" value="Gibberellin 2-beta-dioxygenase 2"/>
    <property type="match status" value="1"/>
</dbReference>
<dbReference type="SMR" id="A0A498HA98"/>
<dbReference type="PRINTS" id="PR00682">
    <property type="entry name" value="IPNSYNTHASE"/>
</dbReference>
<dbReference type="PROSITE" id="PS51471">
    <property type="entry name" value="FE2OG_OXY"/>
    <property type="match status" value="1"/>
</dbReference>
<dbReference type="Gene3D" id="2.60.120.330">
    <property type="entry name" value="B-lactam Antibiotic, Isopenicillin N Synthase, Chain"/>
    <property type="match status" value="1"/>
</dbReference>
<keyword evidence="3" id="KW-0223">Dioxygenase</keyword>
<dbReference type="InterPro" id="IPR026992">
    <property type="entry name" value="DIOX_N"/>
</dbReference>
<protein>
    <recommendedName>
        <fullName evidence="9">gibberellin 2beta-dioxygenase</fullName>
        <ecNumber evidence="9">1.14.11.13</ecNumber>
    </recommendedName>
</protein>
<dbReference type="InterPro" id="IPR044861">
    <property type="entry name" value="IPNS-like_FE2OG_OXY"/>
</dbReference>
<keyword evidence="13" id="KW-1185">Reference proteome</keyword>
<reference evidence="12 13" key="1">
    <citation type="submission" date="2018-10" db="EMBL/GenBank/DDBJ databases">
        <title>A high-quality apple genome assembly.</title>
        <authorList>
            <person name="Hu J."/>
        </authorList>
    </citation>
    <scope>NUCLEOTIDE SEQUENCE [LARGE SCALE GENOMIC DNA]</scope>
    <source>
        <strain evidence="13">cv. HFTH1</strain>
        <tissue evidence="12">Young leaf</tissue>
    </source>
</reference>
<dbReference type="STRING" id="3750.A0A498HA98"/>
<evidence type="ECO:0000259" key="11">
    <source>
        <dbReference type="PROSITE" id="PS51471"/>
    </source>
</evidence>
<comment type="similarity">
    <text evidence="8">Belongs to the iron/ascorbate-dependent oxidoreductase family. GA2OX subfamily.</text>
</comment>
<evidence type="ECO:0000256" key="4">
    <source>
        <dbReference type="ARBA" id="ARBA00023002"/>
    </source>
</evidence>
<comment type="pathway">
    <text evidence="6">Plant hormone biosynthesis; gibberellin biosynthesis.</text>
</comment>
<keyword evidence="4 10" id="KW-0560">Oxidoreductase</keyword>
<name>A0A498HA98_MALDO</name>
<dbReference type="InterPro" id="IPR027443">
    <property type="entry name" value="IPNS-like_sf"/>
</dbReference>
<comment type="pathway">
    <text evidence="1">Hormone biosynthesis.</text>
</comment>
<evidence type="ECO:0000256" key="9">
    <source>
        <dbReference type="ARBA" id="ARBA00066708"/>
    </source>
</evidence>
<dbReference type="SUPFAM" id="SSF51197">
    <property type="entry name" value="Clavaminate synthase-like"/>
    <property type="match status" value="1"/>
</dbReference>
<dbReference type="InterPro" id="IPR050231">
    <property type="entry name" value="Iron_ascorbate_oxido_reductase"/>
</dbReference>
<evidence type="ECO:0000256" key="5">
    <source>
        <dbReference type="ARBA" id="ARBA00023004"/>
    </source>
</evidence>
<dbReference type="InterPro" id="IPR005123">
    <property type="entry name" value="Oxoglu/Fe-dep_dioxygenase_dom"/>
</dbReference>
<evidence type="ECO:0000313" key="12">
    <source>
        <dbReference type="EMBL" id="RXH68378.1"/>
    </source>
</evidence>
<dbReference type="PANTHER" id="PTHR47990">
    <property type="entry name" value="2-OXOGLUTARATE (2OG) AND FE(II)-DEPENDENT OXYGENASE SUPERFAMILY PROTEIN-RELATED"/>
    <property type="match status" value="1"/>
</dbReference>
<evidence type="ECO:0000313" key="13">
    <source>
        <dbReference type="Proteomes" id="UP000290289"/>
    </source>
</evidence>
<dbReference type="GO" id="GO:0009685">
    <property type="term" value="P:gibberellin metabolic process"/>
    <property type="evidence" value="ECO:0007669"/>
    <property type="project" value="UniProtKB-ARBA"/>
</dbReference>
<comment type="catalytic activity">
    <reaction evidence="7">
        <text>gibberellin A1 + 2-oxoglutarate + O2 = gibberellin A8 + succinate + CO2</text>
        <dbReference type="Rhea" id="RHEA:15005"/>
        <dbReference type="ChEBI" id="CHEBI:15379"/>
        <dbReference type="ChEBI" id="CHEBI:16526"/>
        <dbReference type="ChEBI" id="CHEBI:16810"/>
        <dbReference type="ChEBI" id="CHEBI:30031"/>
        <dbReference type="ChEBI" id="CHEBI:58524"/>
        <dbReference type="ChEBI" id="CHEBI:58594"/>
        <dbReference type="EC" id="1.14.11.13"/>
    </reaction>
</comment>
<evidence type="ECO:0000256" key="7">
    <source>
        <dbReference type="ARBA" id="ARBA00052204"/>
    </source>
</evidence>
<feature type="domain" description="Fe2OG dioxygenase" evidence="11">
    <location>
        <begin position="169"/>
        <end position="290"/>
    </location>
</feature>
<evidence type="ECO:0000256" key="3">
    <source>
        <dbReference type="ARBA" id="ARBA00022964"/>
    </source>
</evidence>
<dbReference type="Pfam" id="PF03171">
    <property type="entry name" value="2OG-FeII_Oxy"/>
    <property type="match status" value="1"/>
</dbReference>
<evidence type="ECO:0000256" key="8">
    <source>
        <dbReference type="ARBA" id="ARBA00061282"/>
    </source>
</evidence>
<dbReference type="EC" id="1.14.11.13" evidence="9"/>
<dbReference type="OrthoDB" id="288590at2759"/>
<accession>A0A498HA98</accession>
<dbReference type="EMBL" id="RDQH01000343">
    <property type="protein sequence ID" value="RXH68378.1"/>
    <property type="molecule type" value="Genomic_DNA"/>
</dbReference>
<sequence>MVVPSPSPIRSKKTMAIGIPTIDLSNYNRSKLSAQIVEACEEYGFFKVVNHGIPKAVIETMETQGSDFFAKPTIEKQRAGPACPFGYGCKNIGRKGDTGELEYLILQTNPQSISDRSNDISDDPTKFSCAVNDYIEAVKELACEVLDLLAEGLWVSDKSVFSRFIRDVQSDSILRFNHYPPVKDIKDWETTPKQHSFTNNNNNNHSRIGFGEHSDPQILTILRSNNVGGLQISLRDGLWVPVAPDPNQFFVMVGDALQALTNGRLVSVKHRALANSVVKPRMSMVYFGAPPLNACMSPLPEMVSPEKPSLYKPFTWGEYKKAAYTTRLGDTRLDHFKINNHTSKCNDQTQCPCLDNLVR</sequence>
<dbReference type="Proteomes" id="UP000290289">
    <property type="component" value="Chromosome 17"/>
</dbReference>
<evidence type="ECO:0000256" key="6">
    <source>
        <dbReference type="ARBA" id="ARBA00037909"/>
    </source>
</evidence>
<gene>
    <name evidence="12" type="ORF">DVH24_030711</name>
</gene>
<keyword evidence="5 10" id="KW-0408">Iron</keyword>
<organism evidence="12 13">
    <name type="scientific">Malus domestica</name>
    <name type="common">Apple</name>
    <name type="synonym">Pyrus malus</name>
    <dbReference type="NCBI Taxonomy" id="3750"/>
    <lineage>
        <taxon>Eukaryota</taxon>
        <taxon>Viridiplantae</taxon>
        <taxon>Streptophyta</taxon>
        <taxon>Embryophyta</taxon>
        <taxon>Tracheophyta</taxon>
        <taxon>Spermatophyta</taxon>
        <taxon>Magnoliopsida</taxon>
        <taxon>eudicotyledons</taxon>
        <taxon>Gunneridae</taxon>
        <taxon>Pentapetalae</taxon>
        <taxon>rosids</taxon>
        <taxon>fabids</taxon>
        <taxon>Rosales</taxon>
        <taxon>Rosaceae</taxon>
        <taxon>Amygdaloideae</taxon>
        <taxon>Maleae</taxon>
        <taxon>Malus</taxon>
    </lineage>
</organism>
<keyword evidence="2 10" id="KW-0479">Metal-binding</keyword>
<evidence type="ECO:0000256" key="1">
    <source>
        <dbReference type="ARBA" id="ARBA00004972"/>
    </source>
</evidence>